<proteinExistence type="inferred from homology"/>
<sequence length="274" mass="30735">MRTPAHTRPILPVGAVLTLAVMISGAHAELAPRRGAADARVRTVIYSPNNVVAVDATYGVSTMIVLGDAEKIETVAVGDSVSWKIEPNKKGNIIFLKPVEQKAATNMNIVSDKHVYTFVLRAHPDSQSDQTYMVKFRYPDVEADARLLAQAQQLVSEPNHTNFRRQDANADYHFRGDRELKPVEAFDDGIKTWFRFQGDVPAVFIVEEGKREILANYRREGDYIIVDKIARQWMLRHGDSATCLFNLNRKTAPLAVAAMPPVIVDSPLSKRRRR</sequence>
<accession>A0A839EF57</accession>
<dbReference type="InterPro" id="IPR010258">
    <property type="entry name" value="Conjugal_tfr_TrbG/VirB9/CagX"/>
</dbReference>
<dbReference type="RefSeq" id="WP_182548063.1">
    <property type="nucleotide sequence ID" value="NZ_JACGXN010000001.1"/>
</dbReference>
<dbReference type="NCBIfam" id="TIGR02781">
    <property type="entry name" value="VirB9"/>
    <property type="match status" value="1"/>
</dbReference>
<dbReference type="AlphaFoldDB" id="A0A839EF57"/>
<evidence type="ECO:0000313" key="4">
    <source>
        <dbReference type="EMBL" id="MBA8877389.1"/>
    </source>
</evidence>
<comment type="similarity">
    <text evidence="1">Belongs to the TrbG/VirB9 family.</text>
</comment>
<name>A0A839EF57_9HYPH</name>
<organism evidence="4 5">
    <name type="scientific">Phyllobacterium myrsinacearum</name>
    <dbReference type="NCBI Taxonomy" id="28101"/>
    <lineage>
        <taxon>Bacteria</taxon>
        <taxon>Pseudomonadati</taxon>
        <taxon>Pseudomonadota</taxon>
        <taxon>Alphaproteobacteria</taxon>
        <taxon>Hyphomicrobiales</taxon>
        <taxon>Phyllobacteriaceae</taxon>
        <taxon>Phyllobacterium</taxon>
    </lineage>
</organism>
<evidence type="ECO:0000256" key="2">
    <source>
        <dbReference type="ARBA" id="ARBA00022729"/>
    </source>
</evidence>
<evidence type="ECO:0000313" key="5">
    <source>
        <dbReference type="Proteomes" id="UP000549052"/>
    </source>
</evidence>
<dbReference type="Gene3D" id="2.60.40.2500">
    <property type="match status" value="1"/>
</dbReference>
<dbReference type="EMBL" id="JACGXN010000001">
    <property type="protein sequence ID" value="MBA8877389.1"/>
    <property type="molecule type" value="Genomic_DNA"/>
</dbReference>
<reference evidence="4 5" key="1">
    <citation type="submission" date="2020-07" db="EMBL/GenBank/DDBJ databases">
        <title>Genomic Encyclopedia of Type Strains, Phase IV (KMG-V): Genome sequencing to study the core and pangenomes of soil and plant-associated prokaryotes.</title>
        <authorList>
            <person name="Whitman W."/>
        </authorList>
    </citation>
    <scope>NUCLEOTIDE SEQUENCE [LARGE SCALE GENOMIC DNA]</scope>
    <source>
        <strain evidence="4 5">AN3</strain>
    </source>
</reference>
<gene>
    <name evidence="4" type="ORF">FHW16_001071</name>
</gene>
<keyword evidence="5" id="KW-1185">Reference proteome</keyword>
<protein>
    <submittedName>
        <fullName evidence="4">Type IV secretion system protein VirB9</fullName>
    </submittedName>
</protein>
<dbReference type="InterPro" id="IPR014148">
    <property type="entry name" value="VirB9"/>
</dbReference>
<evidence type="ECO:0000256" key="3">
    <source>
        <dbReference type="ARBA" id="ARBA00023026"/>
    </source>
</evidence>
<dbReference type="InterPro" id="IPR033645">
    <property type="entry name" value="VirB9/CagX/TrbG_C"/>
</dbReference>
<dbReference type="CDD" id="cd06911">
    <property type="entry name" value="VirB9_CagX_TrbG"/>
    <property type="match status" value="1"/>
</dbReference>
<keyword evidence="2" id="KW-0732">Signal</keyword>
<dbReference type="Proteomes" id="UP000549052">
    <property type="component" value="Unassembled WGS sequence"/>
</dbReference>
<dbReference type="Pfam" id="PF03524">
    <property type="entry name" value="CagX"/>
    <property type="match status" value="1"/>
</dbReference>
<keyword evidence="3" id="KW-0843">Virulence</keyword>
<comment type="caution">
    <text evidence="4">The sequence shown here is derived from an EMBL/GenBank/DDBJ whole genome shotgun (WGS) entry which is preliminary data.</text>
</comment>
<dbReference type="InterPro" id="IPR038161">
    <property type="entry name" value="VirB9/CagX/TrbG_C_sf"/>
</dbReference>
<evidence type="ECO:0000256" key="1">
    <source>
        <dbReference type="ARBA" id="ARBA00006135"/>
    </source>
</evidence>